<feature type="compositionally biased region" description="Polar residues" evidence="2">
    <location>
        <begin position="560"/>
        <end position="576"/>
    </location>
</feature>
<feature type="compositionally biased region" description="Polar residues" evidence="2">
    <location>
        <begin position="967"/>
        <end position="979"/>
    </location>
</feature>
<dbReference type="GeneID" id="108737981"/>
<dbReference type="Pfam" id="PF15717">
    <property type="entry name" value="PCM1_C"/>
    <property type="match status" value="2"/>
</dbReference>
<feature type="region of interest" description="Disordered" evidence="2">
    <location>
        <begin position="546"/>
        <end position="602"/>
    </location>
</feature>
<feature type="region of interest" description="Disordered" evidence="2">
    <location>
        <begin position="1137"/>
        <end position="1177"/>
    </location>
</feature>
<evidence type="ECO:0000313" key="5">
    <source>
        <dbReference type="RefSeq" id="XP_025830057.1"/>
    </source>
</evidence>
<feature type="coiled-coil region" evidence="1">
    <location>
        <begin position="501"/>
        <end position="528"/>
    </location>
</feature>
<feature type="compositionally biased region" description="Low complexity" evidence="2">
    <location>
        <begin position="1066"/>
        <end position="1081"/>
    </location>
</feature>
<dbReference type="InParanoid" id="A0A7F5R3B3"/>
<name>A0A7F5R3B3_AGRPL</name>
<dbReference type="PANTHER" id="PTHR14164">
    <property type="entry name" value="PERICENTRIOLAR MATERIAL 1-RELATED"/>
    <property type="match status" value="1"/>
</dbReference>
<evidence type="ECO:0000256" key="1">
    <source>
        <dbReference type="SAM" id="Coils"/>
    </source>
</evidence>
<reference evidence="5" key="1">
    <citation type="submission" date="2025-08" db="UniProtKB">
        <authorList>
            <consortium name="RefSeq"/>
        </authorList>
    </citation>
    <scope>IDENTIFICATION</scope>
    <source>
        <tissue evidence="5">Entire body</tissue>
    </source>
</reference>
<feature type="compositionally biased region" description="Polar residues" evidence="2">
    <location>
        <begin position="1520"/>
        <end position="1533"/>
    </location>
</feature>
<feature type="compositionally biased region" description="Basic and acidic residues" evidence="2">
    <location>
        <begin position="1149"/>
        <end position="1163"/>
    </location>
</feature>
<dbReference type="Proteomes" id="UP000192223">
    <property type="component" value="Unplaced"/>
</dbReference>
<evidence type="ECO:0000313" key="4">
    <source>
        <dbReference type="Proteomes" id="UP000192223"/>
    </source>
</evidence>
<feature type="region of interest" description="Disordered" evidence="2">
    <location>
        <begin position="1507"/>
        <end position="1542"/>
    </location>
</feature>
<dbReference type="OrthoDB" id="2125770at2759"/>
<keyword evidence="1" id="KW-0175">Coiled coil</keyword>
<gene>
    <name evidence="5" type="primary">LOC108737981</name>
</gene>
<organism evidence="4 5">
    <name type="scientific">Agrilus planipennis</name>
    <name type="common">Emerald ash borer</name>
    <name type="synonym">Agrilus marcopoli</name>
    <dbReference type="NCBI Taxonomy" id="224129"/>
    <lineage>
        <taxon>Eukaryota</taxon>
        <taxon>Metazoa</taxon>
        <taxon>Ecdysozoa</taxon>
        <taxon>Arthropoda</taxon>
        <taxon>Hexapoda</taxon>
        <taxon>Insecta</taxon>
        <taxon>Pterygota</taxon>
        <taxon>Neoptera</taxon>
        <taxon>Endopterygota</taxon>
        <taxon>Coleoptera</taxon>
        <taxon>Polyphaga</taxon>
        <taxon>Elateriformia</taxon>
        <taxon>Buprestoidea</taxon>
        <taxon>Buprestidae</taxon>
        <taxon>Agrilinae</taxon>
        <taxon>Agrilus</taxon>
    </lineage>
</organism>
<dbReference type="GO" id="GO:1905515">
    <property type="term" value="P:non-motile cilium assembly"/>
    <property type="evidence" value="ECO:0007669"/>
    <property type="project" value="TreeGrafter"/>
</dbReference>
<feature type="region of interest" description="Disordered" evidence="2">
    <location>
        <begin position="638"/>
        <end position="660"/>
    </location>
</feature>
<feature type="region of interest" description="Disordered" evidence="2">
    <location>
        <begin position="967"/>
        <end position="1007"/>
    </location>
</feature>
<feature type="compositionally biased region" description="Polar residues" evidence="2">
    <location>
        <begin position="1025"/>
        <end position="1040"/>
    </location>
</feature>
<proteinExistence type="predicted"/>
<feature type="coiled-coil region" evidence="1">
    <location>
        <begin position="177"/>
        <end position="284"/>
    </location>
</feature>
<feature type="compositionally biased region" description="Low complexity" evidence="2">
    <location>
        <begin position="1276"/>
        <end position="1287"/>
    </location>
</feature>
<dbReference type="GO" id="GO:0036064">
    <property type="term" value="C:ciliary basal body"/>
    <property type="evidence" value="ECO:0007669"/>
    <property type="project" value="TreeGrafter"/>
</dbReference>
<feature type="region of interest" description="Disordered" evidence="2">
    <location>
        <begin position="1274"/>
        <end position="1295"/>
    </location>
</feature>
<feature type="compositionally biased region" description="Polar residues" evidence="2">
    <location>
        <begin position="680"/>
        <end position="693"/>
    </location>
</feature>
<dbReference type="RefSeq" id="XP_025830057.1">
    <property type="nucleotide sequence ID" value="XM_025974272.1"/>
</dbReference>
<feature type="region of interest" description="Disordered" evidence="2">
    <location>
        <begin position="1062"/>
        <end position="1098"/>
    </location>
</feature>
<feature type="compositionally biased region" description="Basic and acidic residues" evidence="2">
    <location>
        <begin position="586"/>
        <end position="602"/>
    </location>
</feature>
<feature type="region of interest" description="Disordered" evidence="2">
    <location>
        <begin position="1025"/>
        <end position="1048"/>
    </location>
</feature>
<dbReference type="InterPro" id="IPR031446">
    <property type="entry name" value="PCM1_C"/>
</dbReference>
<dbReference type="InterPro" id="IPR024138">
    <property type="entry name" value="Pericentriolar_Pcm1"/>
</dbReference>
<dbReference type="GO" id="GO:0071539">
    <property type="term" value="P:protein localization to centrosome"/>
    <property type="evidence" value="ECO:0007669"/>
    <property type="project" value="InterPro"/>
</dbReference>
<accession>A0A7F5R3B3</accession>
<sequence>MSEDRKKILLKKGTGTVPKIKYGNNRINQYTHHQRPVVPNNLSSDWLRQDFSGLSPNCTHNIHSFNSYSMESSLADDHNYSLPQHNSDLHQLTMTSNGALLPPNISEPNSRRDSVATIPKCQNVSKFPEKQKIEDKLNQIREYLRVTTSLMSTLKNSEDPQAVEKEKEHFDKMVKDLKDSEAKLIALLNIYETAKENHEKNEQEVIENGTDNFSEPSTSGYQSNISQRNEIEDKVEQSNQKILMLQEQQNALINLKKKAENQLLDAKQKQVKLLKVQQKQNEENRLRNDKIIQERLFLEQAQVNSKIPKISENNFDATIRELEDTLNGLKTYHNNADVDTLQERLESSNQLIHMLGTRDAQLNSEHLELQEKLNELQTKKQQIDQLASELQNLNEDNEDEDIGQQVRKIVTMKQQLTKLKDMLEIVKNAELRLVEAQNCNDTDSECPENFTYVEKNDNIRQNIHTNQPNIMCDNTIRIDNNARTGEQYPIEKESNKISSNIREREKMLAELKAKKRELEEIIFKQKDRTLINNDICSESSINKSEMSGFEGAPSGYSLPPSVNRQNRRSSFYSSSDEFPEDVNEYSEIKTEPRTHSRLSKQREEEIGLSINPVVDYSARFQPAASRSSECRSNATTSVAASFNRHQDRSTSINDSQSKNEIQKQLETIQGMCQSLIEQQHNNTTGSNRNNHTPSPLYAEPRRYTSPGTRESSVLNVVNPVTEIPGFPAGMNGHCYGLNNDVSNNNQNLLAANTLQLQAFLLNTLNQCCQMLWFQQREIASLRHTITLMQDRMIPGGAALDQTFRGLSDSSTGLPPFINSAPPSTSIFRSPLHNPPNPKVNHQPQPVAAACSMPNLNQSYISPQTQVHTHQPQNNELPYENRNSVRMLETTNFNNMQNNQIEQSITNNHPSNISGLHNINTAINHHQQQPLPGQVWNGQALNNQVAPGNRANNYWDNFRSYSRQNLLSTSKSNEGVQNVSGMPERSNRTHQERSHSQCTNYTLPKSNAAQNESSNLIAENHIRQVHSNKPSSNSVTSNPGKSPSLIPPDVLNVTHVADEETANCTCSSSSSNPNFSNSSNGSRKFKFRLPSDSNEPPEEDRKFNYYLLQEQNQAATIRKPNFRVYRQDEDIRSKRSFERRVSAVSNTSDESVKELPSHRNRNEWNEGEDSSNSSPKSKLFEQLRDSVYKEVANLISANETRPHFLIQLFRDLQLVNSDPLRHRTLHSIQTMITNPMGYSDTIKAVSSQTSVNQVATQERNTQVKQEFFCLDNGTGWPQSPASSSQTSSNMDIETANDPDVNNVNNIIRIVAPFLKRHHEDIFQEELLEMLKALLIKAMPFGEIFANTNIQESTFHKHFAAIITEALYKFQGKRVQEIRKELIRTITEVLLGEFSFIHLVQENIPETRESTMIQPNSVQLATSTDENVLLIKLDTAGDQSNNGIIGDEAITPQIQNGDLAEADQSHIGIEEEGAVGGIGFVEDVGNEEIVVQDDSVTVKLEYPVSTEVEADLEEQGLDQVPTRLTTSSRPHSGTPSRGKKKRKR</sequence>
<feature type="domain" description="Pericentriolar material 1 protein C-terminal" evidence="3">
    <location>
        <begin position="1302"/>
        <end position="1400"/>
    </location>
</feature>
<evidence type="ECO:0000259" key="3">
    <source>
        <dbReference type="Pfam" id="PF15717"/>
    </source>
</evidence>
<feature type="compositionally biased region" description="Polar residues" evidence="2">
    <location>
        <begin position="995"/>
        <end position="1007"/>
    </location>
</feature>
<dbReference type="KEGG" id="apln:108737981"/>
<feature type="coiled-coil region" evidence="1">
    <location>
        <begin position="359"/>
        <end position="432"/>
    </location>
</feature>
<protein>
    <submittedName>
        <fullName evidence="5">Pericentriolar material 1 protein isoform X1</fullName>
    </submittedName>
</protein>
<dbReference type="GO" id="GO:0034451">
    <property type="term" value="C:centriolar satellite"/>
    <property type="evidence" value="ECO:0007669"/>
    <property type="project" value="TreeGrafter"/>
</dbReference>
<feature type="compositionally biased region" description="Polar residues" evidence="2">
    <location>
        <begin position="649"/>
        <end position="660"/>
    </location>
</feature>
<evidence type="ECO:0000256" key="2">
    <source>
        <dbReference type="SAM" id="MobiDB-lite"/>
    </source>
</evidence>
<keyword evidence="4" id="KW-1185">Reference proteome</keyword>
<feature type="region of interest" description="Disordered" evidence="2">
    <location>
        <begin position="680"/>
        <end position="709"/>
    </location>
</feature>
<dbReference type="PANTHER" id="PTHR14164:SF12">
    <property type="entry name" value="PERICENTRIOLAR MATERIAL 1 PROTEIN"/>
    <property type="match status" value="1"/>
</dbReference>
<feature type="domain" description="Pericentriolar material 1 protein C-terminal" evidence="3">
    <location>
        <begin position="1177"/>
        <end position="1240"/>
    </location>
</feature>
<dbReference type="GO" id="GO:0034454">
    <property type="term" value="P:microtubule anchoring at centrosome"/>
    <property type="evidence" value="ECO:0007669"/>
    <property type="project" value="InterPro"/>
</dbReference>
<feature type="compositionally biased region" description="Basic and acidic residues" evidence="2">
    <location>
        <begin position="984"/>
        <end position="994"/>
    </location>
</feature>